<keyword evidence="2" id="KW-1185">Reference proteome</keyword>
<comment type="caution">
    <text evidence="1">The sequence shown here is derived from an EMBL/GenBank/DDBJ whole genome shotgun (WGS) entry which is preliminary data.</text>
</comment>
<gene>
    <name evidence="1" type="ORF">ABIE08_002851</name>
</gene>
<reference evidence="1 2" key="1">
    <citation type="submission" date="2024-06" db="EMBL/GenBank/DDBJ databases">
        <title>Sorghum-associated microbial communities from plants grown in Nebraska, USA.</title>
        <authorList>
            <person name="Schachtman D."/>
        </authorList>
    </citation>
    <scope>NUCLEOTIDE SEQUENCE [LARGE SCALE GENOMIC DNA]</scope>
    <source>
        <strain evidence="1 2">3207</strain>
    </source>
</reference>
<organism evidence="1 2">
    <name type="scientific">Kaistia defluvii</name>
    <dbReference type="NCBI Taxonomy" id="410841"/>
    <lineage>
        <taxon>Bacteria</taxon>
        <taxon>Pseudomonadati</taxon>
        <taxon>Pseudomonadota</taxon>
        <taxon>Alphaproteobacteria</taxon>
        <taxon>Hyphomicrobiales</taxon>
        <taxon>Kaistiaceae</taxon>
        <taxon>Kaistia</taxon>
    </lineage>
</organism>
<dbReference type="Proteomes" id="UP001549321">
    <property type="component" value="Unassembled WGS sequence"/>
</dbReference>
<dbReference type="EMBL" id="JBEPSM010000002">
    <property type="protein sequence ID" value="MET4634905.1"/>
    <property type="molecule type" value="Genomic_DNA"/>
</dbReference>
<protein>
    <submittedName>
        <fullName evidence="1">Uncharacterized protein</fullName>
    </submittedName>
</protein>
<dbReference type="RefSeq" id="WP_354551997.1">
    <property type="nucleotide sequence ID" value="NZ_JBEPSM010000002.1"/>
</dbReference>
<proteinExistence type="predicted"/>
<name>A0ABV2R0X1_9HYPH</name>
<evidence type="ECO:0000313" key="1">
    <source>
        <dbReference type="EMBL" id="MET4634905.1"/>
    </source>
</evidence>
<accession>A0ABV2R0X1</accession>
<sequence length="89" mass="10132">MSAFDRAAIMREAHATARRVAKPGEYRKTFAWALRNAWHAAKKLAGFRAVWAFQTEAQRQRSDAIMAIETQESLTAADYARIDEIRYAA</sequence>
<evidence type="ECO:0000313" key="2">
    <source>
        <dbReference type="Proteomes" id="UP001549321"/>
    </source>
</evidence>